<evidence type="ECO:0000256" key="2">
    <source>
        <dbReference type="ARBA" id="ARBA00008130"/>
    </source>
</evidence>
<dbReference type="GO" id="GO:0007602">
    <property type="term" value="P:phototransduction"/>
    <property type="evidence" value="ECO:0007669"/>
    <property type="project" value="UniProtKB-KW"/>
</dbReference>
<keyword evidence="7 12" id="KW-1133">Transmembrane helix</keyword>
<evidence type="ECO:0000256" key="6">
    <source>
        <dbReference type="ARBA" id="ARBA00022925"/>
    </source>
</evidence>
<sequence>MLLFACAASATRTRFLRADGSSLGALTAGATEGAYSVAGEVMDALSKMRQASYHTLIGTAVLVLTAIAMLTSGVVFGWLTYSKSAARVCGVLTTSIVAIAGAAYVLMSLGYGVTAVGGRELYYARYADWLVTTLLLLVDILLFAGVSWKPIVALCTLDVLMIGTGFLAVIVSTTAAKWSLYLSGVACLLPIAMILYQEATDTQLVLVPSAIASRLPSAAPTKVPLLAKTATAKEGADAVLAAYRRATLLTLCAWVSYPVVWVLGEGLFVLPLDMEILAYAALDVMSKVVLGFVLLTDFSLSAKDVSLSAAADVAKAAYSYAAEAFGKAGDSIKKGSTTAFETLKKPFTKKETPSTTDSGAPTATTQQQTAAAAAAPQRTGLFGLGRRQS</sequence>
<protein>
    <submittedName>
        <fullName evidence="13">Uncharacterized protein</fullName>
    </submittedName>
</protein>
<dbReference type="Gene3D" id="1.20.1070.10">
    <property type="entry name" value="Rhodopsin 7-helix transmembrane proteins"/>
    <property type="match status" value="1"/>
</dbReference>
<accession>A0A0G4H2B3</accession>
<feature type="compositionally biased region" description="Low complexity" evidence="11">
    <location>
        <begin position="360"/>
        <end position="377"/>
    </location>
</feature>
<dbReference type="PANTHER" id="PTHR28286">
    <property type="match status" value="1"/>
</dbReference>
<feature type="transmembrane region" description="Helical" evidence="12">
    <location>
        <begin position="248"/>
        <end position="270"/>
    </location>
</feature>
<evidence type="ECO:0000256" key="11">
    <source>
        <dbReference type="SAM" id="MobiDB-lite"/>
    </source>
</evidence>
<dbReference type="PANTHER" id="PTHR28286:SF2">
    <property type="entry name" value="BACTERIORHODOPSIN _OPSIN, NOPA (EUROFUNG)"/>
    <property type="match status" value="1"/>
</dbReference>
<gene>
    <name evidence="13" type="ORF">Vbra_19386</name>
</gene>
<feature type="transmembrane region" description="Helical" evidence="12">
    <location>
        <begin position="178"/>
        <end position="196"/>
    </location>
</feature>
<dbReference type="CDD" id="cd14965">
    <property type="entry name" value="7tm_Opsins_type1"/>
    <property type="match status" value="1"/>
</dbReference>
<dbReference type="Proteomes" id="UP000041254">
    <property type="component" value="Unassembled WGS sequence"/>
</dbReference>
<dbReference type="SUPFAM" id="SSF81321">
    <property type="entry name" value="Family A G protein-coupled receptor-like"/>
    <property type="match status" value="1"/>
</dbReference>
<reference evidence="13 14" key="1">
    <citation type="submission" date="2014-11" db="EMBL/GenBank/DDBJ databases">
        <authorList>
            <person name="Zhu J."/>
            <person name="Qi W."/>
            <person name="Song R."/>
        </authorList>
    </citation>
    <scope>NUCLEOTIDE SEQUENCE [LARGE SCALE GENOMIC DNA]</scope>
</reference>
<evidence type="ECO:0000313" key="13">
    <source>
        <dbReference type="EMBL" id="CEM37782.1"/>
    </source>
</evidence>
<dbReference type="GO" id="GO:0009881">
    <property type="term" value="F:photoreceptor activity"/>
    <property type="evidence" value="ECO:0007669"/>
    <property type="project" value="UniProtKB-KW"/>
</dbReference>
<keyword evidence="14" id="KW-1185">Reference proteome</keyword>
<evidence type="ECO:0000256" key="10">
    <source>
        <dbReference type="ARBA" id="ARBA00023170"/>
    </source>
</evidence>
<dbReference type="PhylomeDB" id="A0A0G4H2B3"/>
<evidence type="ECO:0000256" key="8">
    <source>
        <dbReference type="ARBA" id="ARBA00022991"/>
    </source>
</evidence>
<evidence type="ECO:0000256" key="1">
    <source>
        <dbReference type="ARBA" id="ARBA00004141"/>
    </source>
</evidence>
<dbReference type="OrthoDB" id="10261467at2759"/>
<dbReference type="Pfam" id="PF01036">
    <property type="entry name" value="Bac_rhodopsin"/>
    <property type="match status" value="2"/>
</dbReference>
<dbReference type="InterPro" id="IPR001425">
    <property type="entry name" value="Arc/bac/fun_rhodopsins"/>
</dbReference>
<keyword evidence="9 12" id="KW-0472">Membrane</keyword>
<dbReference type="InParanoid" id="A0A0G4H2B3"/>
<feature type="transmembrane region" description="Helical" evidence="12">
    <location>
        <begin position="53"/>
        <end position="79"/>
    </location>
</feature>
<name>A0A0G4H2B3_VITBC</name>
<proteinExistence type="inferred from homology"/>
<feature type="region of interest" description="Disordered" evidence="11">
    <location>
        <begin position="344"/>
        <end position="389"/>
    </location>
</feature>
<keyword evidence="4" id="KW-0716">Sensory transduction</keyword>
<dbReference type="PRINTS" id="PR00251">
    <property type="entry name" value="BACTRLOPSIN"/>
</dbReference>
<dbReference type="SMART" id="SM01021">
    <property type="entry name" value="Bac_rhodopsin"/>
    <property type="match status" value="1"/>
</dbReference>
<keyword evidence="10" id="KW-0675">Receptor</keyword>
<dbReference type="EMBL" id="CDMY01000954">
    <property type="protein sequence ID" value="CEM37782.1"/>
    <property type="molecule type" value="Genomic_DNA"/>
</dbReference>
<keyword evidence="5 12" id="KW-0812">Transmembrane</keyword>
<evidence type="ECO:0000256" key="7">
    <source>
        <dbReference type="ARBA" id="ARBA00022989"/>
    </source>
</evidence>
<feature type="transmembrane region" description="Helical" evidence="12">
    <location>
        <begin position="91"/>
        <end position="114"/>
    </location>
</feature>
<feature type="transmembrane region" description="Helical" evidence="12">
    <location>
        <begin position="151"/>
        <end position="172"/>
    </location>
</feature>
<evidence type="ECO:0000256" key="3">
    <source>
        <dbReference type="ARBA" id="ARBA00022543"/>
    </source>
</evidence>
<dbReference type="VEuPathDB" id="CryptoDB:Vbra_19386"/>
<evidence type="ECO:0000256" key="5">
    <source>
        <dbReference type="ARBA" id="ARBA00022692"/>
    </source>
</evidence>
<organism evidence="13 14">
    <name type="scientific">Vitrella brassicaformis (strain CCMP3155)</name>
    <dbReference type="NCBI Taxonomy" id="1169540"/>
    <lineage>
        <taxon>Eukaryota</taxon>
        <taxon>Sar</taxon>
        <taxon>Alveolata</taxon>
        <taxon>Colpodellida</taxon>
        <taxon>Vitrellaceae</taxon>
        <taxon>Vitrella</taxon>
    </lineage>
</organism>
<feature type="transmembrane region" description="Helical" evidence="12">
    <location>
        <begin position="126"/>
        <end position="144"/>
    </location>
</feature>
<evidence type="ECO:0000256" key="12">
    <source>
        <dbReference type="SAM" id="Phobius"/>
    </source>
</evidence>
<evidence type="ECO:0000313" key="14">
    <source>
        <dbReference type="Proteomes" id="UP000041254"/>
    </source>
</evidence>
<keyword evidence="6" id="KW-0681">Retinal protein</keyword>
<keyword evidence="3" id="KW-0600">Photoreceptor protein</keyword>
<comment type="subcellular location">
    <subcellularLocation>
        <location evidence="1">Membrane</location>
        <topology evidence="1">Multi-pass membrane protein</topology>
    </subcellularLocation>
</comment>
<evidence type="ECO:0000256" key="9">
    <source>
        <dbReference type="ARBA" id="ARBA00023136"/>
    </source>
</evidence>
<evidence type="ECO:0000256" key="4">
    <source>
        <dbReference type="ARBA" id="ARBA00022606"/>
    </source>
</evidence>
<keyword evidence="8" id="KW-0157">Chromophore</keyword>
<dbReference type="AlphaFoldDB" id="A0A0G4H2B3"/>
<comment type="similarity">
    <text evidence="2">Belongs to the archaeal/bacterial/fungal opsin family.</text>
</comment>
<dbReference type="GO" id="GO:0016020">
    <property type="term" value="C:membrane"/>
    <property type="evidence" value="ECO:0007669"/>
    <property type="project" value="UniProtKB-SubCell"/>
</dbReference>